<dbReference type="InterPro" id="IPR037293">
    <property type="entry name" value="Gal_Oxidase_central_sf"/>
</dbReference>
<evidence type="ECO:0000313" key="6">
    <source>
        <dbReference type="Proteomes" id="UP000017836"/>
    </source>
</evidence>
<dbReference type="GO" id="GO:0042545">
    <property type="term" value="P:cell wall modification"/>
    <property type="evidence" value="ECO:0000318"/>
    <property type="project" value="GO_Central"/>
</dbReference>
<dbReference type="EMBL" id="KI394826">
    <property type="protein sequence ID" value="ERN00650.1"/>
    <property type="molecule type" value="Genomic_DNA"/>
</dbReference>
<dbReference type="HOGENOM" id="CLU_009630_0_0_1"/>
<evidence type="ECO:0000256" key="2">
    <source>
        <dbReference type="SAM" id="SignalP"/>
    </source>
</evidence>
<dbReference type="GO" id="GO:0045480">
    <property type="term" value="F:galactose oxidase activity"/>
    <property type="evidence" value="ECO:0000318"/>
    <property type="project" value="GO_Central"/>
</dbReference>
<dbReference type="InterPro" id="IPR015202">
    <property type="entry name" value="GO-like_E_set"/>
</dbReference>
<dbReference type="Proteomes" id="UP000017836">
    <property type="component" value="Unassembled WGS sequence"/>
</dbReference>
<dbReference type="PANTHER" id="PTHR32208">
    <property type="entry name" value="SECRETED PROTEIN-RELATED"/>
    <property type="match status" value="1"/>
</dbReference>
<dbReference type="GO" id="GO:0080001">
    <property type="term" value="P:mucilage extrusion from seed coat"/>
    <property type="evidence" value="ECO:0000318"/>
    <property type="project" value="GO_Central"/>
</dbReference>
<sequence length="546" mass="59790">MKTPNPRAHFLNLLPLLVCMFGAIAQLGSWELLQENAGISAMHMALLSNGKVVMFDRTDFGKSNLSLPAGRCRSDPNELALTLDCTAHSAEYDPVANSVRPLFVQTDVWCSSGAIAPDGRLIQTGGFNDGDHVVRVFQPCDNCDWEEFPSGLAARRWYATNQILPDGRIIVIGGRRQYNYEFYPKSEMTAATFLFRFLAETKDANENNLYPFVHLSTDGNLFVFANNRSVLLDYGGNRIVKVFPTMPGGDPRNYPSSGSSTLLPLRISPELSAIPVEVLVCGGAPTGSYDQAREGQFVQALDTCGRIRITDPSPQWQIETMPVARVMGDMVLLPTGDVLIINGASAGTAGWEFGRNPVLSPVLYNPVAPSSARFRTLASTQVPRVYHSTAILLPDGRILVGGSNPHVYYNFSGVLFPTELRLESFSPPYLSPQFSRLRPNIIFPASNPATIRFGQQFQVRFSVESMVGAEGITVTMVAPSFTTHSFSMNQRLLVLQNTMLTVLSPNVYQANTVAPQSPLLAPPGYYLIFVVHQGVPSSAIWSRISA</sequence>
<dbReference type="Gene3D" id="2.60.40.10">
    <property type="entry name" value="Immunoglobulins"/>
    <property type="match status" value="1"/>
</dbReference>
<dbReference type="GO" id="GO:0009505">
    <property type="term" value="C:plant-type cell wall"/>
    <property type="evidence" value="ECO:0000318"/>
    <property type="project" value="GO_Central"/>
</dbReference>
<feature type="chain" id="PRO_5004807116" description="Galactose oxidase-like Early set domain-containing protein" evidence="2">
    <location>
        <begin position="26"/>
        <end position="546"/>
    </location>
</feature>
<evidence type="ECO:0000313" key="5">
    <source>
        <dbReference type="EMBL" id="ERN00650.1"/>
    </source>
</evidence>
<dbReference type="Pfam" id="PF07250">
    <property type="entry name" value="Glyoxal_oxid_N"/>
    <property type="match status" value="1"/>
</dbReference>
<feature type="domain" description="Glyoxal oxidase N-terminal" evidence="3">
    <location>
        <begin position="42"/>
        <end position="429"/>
    </location>
</feature>
<dbReference type="InterPro" id="IPR011043">
    <property type="entry name" value="Gal_Oxase/kelch_b-propeller"/>
</dbReference>
<feature type="signal peptide" evidence="2">
    <location>
        <begin position="1"/>
        <end position="25"/>
    </location>
</feature>
<dbReference type="STRING" id="13333.W1P123"/>
<evidence type="ECO:0000259" key="4">
    <source>
        <dbReference type="Pfam" id="PF09118"/>
    </source>
</evidence>
<dbReference type="AlphaFoldDB" id="W1P123"/>
<dbReference type="Gene3D" id="2.130.10.80">
    <property type="entry name" value="Galactose oxidase/kelch, beta-propeller"/>
    <property type="match status" value="1"/>
</dbReference>
<proteinExistence type="predicted"/>
<dbReference type="Gramene" id="ERN00650">
    <property type="protein sequence ID" value="ERN00650"/>
    <property type="gene ID" value="AMTR_s00225p00021580"/>
</dbReference>
<dbReference type="SUPFAM" id="SSF81296">
    <property type="entry name" value="E set domains"/>
    <property type="match status" value="1"/>
</dbReference>
<reference evidence="6" key="1">
    <citation type="journal article" date="2013" name="Science">
        <title>The Amborella genome and the evolution of flowering plants.</title>
        <authorList>
            <consortium name="Amborella Genome Project"/>
        </authorList>
    </citation>
    <scope>NUCLEOTIDE SEQUENCE [LARGE SCALE GENOMIC DNA]</scope>
</reference>
<dbReference type="OMA" id="CVWSEID"/>
<dbReference type="eggNOG" id="ENOG502QPS4">
    <property type="taxonomic scope" value="Eukaryota"/>
</dbReference>
<dbReference type="InterPro" id="IPR009880">
    <property type="entry name" value="Glyoxal_oxidase_N"/>
</dbReference>
<dbReference type="InterPro" id="IPR013783">
    <property type="entry name" value="Ig-like_fold"/>
</dbReference>
<accession>W1P123</accession>
<feature type="domain" description="Galactose oxidase-like Early set" evidence="4">
    <location>
        <begin position="438"/>
        <end position="544"/>
    </location>
</feature>
<keyword evidence="6" id="KW-1185">Reference proteome</keyword>
<dbReference type="PANTHER" id="PTHR32208:SF62">
    <property type="entry name" value="OXIDASE, PUTATIVE, EXPRESSED-RELATED"/>
    <property type="match status" value="1"/>
</dbReference>
<dbReference type="InterPro" id="IPR014756">
    <property type="entry name" value="Ig_E-set"/>
</dbReference>
<keyword evidence="1 2" id="KW-0732">Signal</keyword>
<dbReference type="SUPFAM" id="SSF50965">
    <property type="entry name" value="Galactose oxidase, central domain"/>
    <property type="match status" value="1"/>
</dbReference>
<dbReference type="Pfam" id="PF09118">
    <property type="entry name" value="GO-like_E_set"/>
    <property type="match status" value="1"/>
</dbReference>
<evidence type="ECO:0000259" key="3">
    <source>
        <dbReference type="Pfam" id="PF07250"/>
    </source>
</evidence>
<protein>
    <recommendedName>
        <fullName evidence="7">Galactose oxidase-like Early set domain-containing protein</fullName>
    </recommendedName>
</protein>
<dbReference type="OrthoDB" id="2019572at2759"/>
<organism evidence="5 6">
    <name type="scientific">Amborella trichopoda</name>
    <dbReference type="NCBI Taxonomy" id="13333"/>
    <lineage>
        <taxon>Eukaryota</taxon>
        <taxon>Viridiplantae</taxon>
        <taxon>Streptophyta</taxon>
        <taxon>Embryophyta</taxon>
        <taxon>Tracheophyta</taxon>
        <taxon>Spermatophyta</taxon>
        <taxon>Magnoliopsida</taxon>
        <taxon>Amborellales</taxon>
        <taxon>Amborellaceae</taxon>
        <taxon>Amborella</taxon>
    </lineage>
</organism>
<dbReference type="GO" id="GO:0098609">
    <property type="term" value="P:cell-cell adhesion"/>
    <property type="evidence" value="ECO:0000318"/>
    <property type="project" value="GO_Central"/>
</dbReference>
<evidence type="ECO:0000256" key="1">
    <source>
        <dbReference type="ARBA" id="ARBA00022729"/>
    </source>
</evidence>
<name>W1P123_AMBTC</name>
<gene>
    <name evidence="5" type="ORF">AMTR_s00225p00021580</name>
</gene>
<dbReference type="CDD" id="cd02851">
    <property type="entry name" value="E_set_GO_C"/>
    <property type="match status" value="1"/>
</dbReference>
<evidence type="ECO:0008006" key="7">
    <source>
        <dbReference type="Google" id="ProtNLM"/>
    </source>
</evidence>